<comment type="caution">
    <text evidence="3">The sequence shown here is derived from an EMBL/GenBank/DDBJ whole genome shotgun (WGS) entry which is preliminary data.</text>
</comment>
<proteinExistence type="inferred from homology"/>
<dbReference type="SUPFAM" id="SSF51735">
    <property type="entry name" value="NAD(P)-binding Rossmann-fold domains"/>
    <property type="match status" value="1"/>
</dbReference>
<reference evidence="3" key="2">
    <citation type="submission" date="2021-01" db="EMBL/GenBank/DDBJ databases">
        <authorList>
            <person name="Schikora-Tamarit M.A."/>
        </authorList>
    </citation>
    <scope>NUCLEOTIDE SEQUENCE</scope>
    <source>
        <strain evidence="3">NCAIM Y.01608</strain>
    </source>
</reference>
<accession>A0A9P8PR24</accession>
<dbReference type="EMBL" id="JAEUBD010000146">
    <property type="protein sequence ID" value="KAH3676676.1"/>
    <property type="molecule type" value="Genomic_DNA"/>
</dbReference>
<evidence type="ECO:0000313" key="3">
    <source>
        <dbReference type="EMBL" id="KAH3676676.1"/>
    </source>
</evidence>
<dbReference type="InterPro" id="IPR000182">
    <property type="entry name" value="GNAT_dom"/>
</dbReference>
<dbReference type="GO" id="GO:0005737">
    <property type="term" value="C:cytoplasm"/>
    <property type="evidence" value="ECO:0007669"/>
    <property type="project" value="TreeGrafter"/>
</dbReference>
<dbReference type="PANTHER" id="PTHR13812:SF19">
    <property type="entry name" value="KETIMINE REDUCTASE MU-CRYSTALLIN"/>
    <property type="match status" value="1"/>
</dbReference>
<comment type="similarity">
    <text evidence="1">Belongs to the ornithine cyclodeaminase/mu-crystallin family.</text>
</comment>
<dbReference type="InterPro" id="IPR036291">
    <property type="entry name" value="NAD(P)-bd_dom_sf"/>
</dbReference>
<dbReference type="Pfam" id="PF00583">
    <property type="entry name" value="Acetyltransf_1"/>
    <property type="match status" value="1"/>
</dbReference>
<evidence type="ECO:0000259" key="2">
    <source>
        <dbReference type="Pfam" id="PF00583"/>
    </source>
</evidence>
<dbReference type="InterPro" id="IPR016181">
    <property type="entry name" value="Acyl_CoA_acyltransferase"/>
</dbReference>
<sequence length="621" mass="69236">MDSSEPTPRHKFDTFRGVFWPATIGSFTDAELNEASEFLKSHICCLTVGLQLEDVGTCNLSDIEHTGESENNPRRLFFLALPRKIMPASCREWIYNIAQFFRFRFQEMPEDQEQKEGEALYKIVESFFDKPISIEKDQKTIEINVSPILVDDLPRIQRSQCLSLVNENLGATLACVFGKHWKRMKSEEMCDPGLVYLLLHHDTEFVGFVSIKAVEDNECHVLYIYEVQIVKNYRRLGLGTKLLGMLDHIVGLVNSDPAYTQDFGKLEGLSLTVFSKALSKMIILSDKLIKQLLYGLKAPQIQEFQTVLANSLIDYQNDHSLIPPRIVTTTPYATHLFMASTGKIVGMKALTGSKRGFTGVTTILDKEVGFPTGILNAATLTAFRTALCTSLALVKTFPIGSVGAFKETLICVGVGAQGRWHTRLALILYPQRFDNVIFINRSIDKAEEIASEFQSEFPSIKFQGAKSDSKDLKSFFEKASCIFTCIPSTEPTILKDYVVNNSVEKVFVGAIGSYKPHMIEIEGELLKFSLSSDTKILVDSIGHCLEEAGEFIQNDIGASSLIEISELYADSEKGREQLEKMAASKVVISKIVGLCIMDVSVGAQVVEKAKEQNIGVVLDEF</sequence>
<reference evidence="3" key="1">
    <citation type="journal article" date="2021" name="Open Biol.">
        <title>Shared evolutionary footprints suggest mitochondrial oxidative damage underlies multiple complex I losses in fungi.</title>
        <authorList>
            <person name="Schikora-Tamarit M.A."/>
            <person name="Marcet-Houben M."/>
            <person name="Nosek J."/>
            <person name="Gabaldon T."/>
        </authorList>
    </citation>
    <scope>NUCLEOTIDE SEQUENCE</scope>
    <source>
        <strain evidence="3">NCAIM Y.01608</strain>
    </source>
</reference>
<name>A0A9P8PR24_9ASCO</name>
<evidence type="ECO:0000256" key="1">
    <source>
        <dbReference type="ARBA" id="ARBA00008903"/>
    </source>
</evidence>
<organism evidence="3 4">
    <name type="scientific">Ogataea polymorpha</name>
    <dbReference type="NCBI Taxonomy" id="460523"/>
    <lineage>
        <taxon>Eukaryota</taxon>
        <taxon>Fungi</taxon>
        <taxon>Dikarya</taxon>
        <taxon>Ascomycota</taxon>
        <taxon>Saccharomycotina</taxon>
        <taxon>Pichiomycetes</taxon>
        <taxon>Pichiales</taxon>
        <taxon>Pichiaceae</taxon>
        <taxon>Ogataea</taxon>
    </lineage>
</organism>
<protein>
    <recommendedName>
        <fullName evidence="2">N-acetyltransferase domain-containing protein</fullName>
    </recommendedName>
</protein>
<evidence type="ECO:0000313" key="4">
    <source>
        <dbReference type="Proteomes" id="UP000788993"/>
    </source>
</evidence>
<dbReference type="Gene3D" id="3.40.50.720">
    <property type="entry name" value="NAD(P)-binding Rossmann-like Domain"/>
    <property type="match status" value="1"/>
</dbReference>
<dbReference type="AlphaFoldDB" id="A0A9P8PR24"/>
<dbReference type="InterPro" id="IPR003462">
    <property type="entry name" value="ODC_Mu_crystall"/>
</dbReference>
<dbReference type="CDD" id="cd04301">
    <property type="entry name" value="NAT_SF"/>
    <property type="match status" value="1"/>
</dbReference>
<dbReference type="GO" id="GO:0016747">
    <property type="term" value="F:acyltransferase activity, transferring groups other than amino-acyl groups"/>
    <property type="evidence" value="ECO:0007669"/>
    <property type="project" value="InterPro"/>
</dbReference>
<dbReference type="Gene3D" id="3.40.630.30">
    <property type="match status" value="1"/>
</dbReference>
<dbReference type="PANTHER" id="PTHR13812">
    <property type="entry name" value="KETIMINE REDUCTASE MU-CRYSTALLIN"/>
    <property type="match status" value="1"/>
</dbReference>
<dbReference type="Proteomes" id="UP000788993">
    <property type="component" value="Unassembled WGS sequence"/>
</dbReference>
<dbReference type="Gene3D" id="3.30.1780.10">
    <property type="entry name" value="ornithine cyclodeaminase, domain 1"/>
    <property type="match status" value="1"/>
</dbReference>
<keyword evidence="4" id="KW-1185">Reference proteome</keyword>
<dbReference type="InterPro" id="IPR023401">
    <property type="entry name" value="ODC_N"/>
</dbReference>
<gene>
    <name evidence="3" type="ORF">OGATHE_001165</name>
</gene>
<dbReference type="Pfam" id="PF02423">
    <property type="entry name" value="OCD_Mu_crystall"/>
    <property type="match status" value="1"/>
</dbReference>
<feature type="domain" description="N-acetyltransferase" evidence="2">
    <location>
        <begin position="189"/>
        <end position="246"/>
    </location>
</feature>
<dbReference type="SUPFAM" id="SSF55729">
    <property type="entry name" value="Acyl-CoA N-acyltransferases (Nat)"/>
    <property type="match status" value="1"/>
</dbReference>